<evidence type="ECO:0000313" key="7">
    <source>
        <dbReference type="EMBL" id="AOZ71426.1"/>
    </source>
</evidence>
<dbReference type="Gene3D" id="1.10.357.10">
    <property type="entry name" value="Tetracycline Repressor, domain 2"/>
    <property type="match status" value="1"/>
</dbReference>
<dbReference type="InterPro" id="IPR050109">
    <property type="entry name" value="HTH-type_TetR-like_transc_reg"/>
</dbReference>
<dbReference type="Proteomes" id="UP000176562">
    <property type="component" value="Plasmid pEJ02"/>
</dbReference>
<reference evidence="6 8" key="1">
    <citation type="submission" date="2016-10" db="EMBL/GenBank/DDBJ databases">
        <title>Rhodobacter sp. LPB0142, isolated from sea water.</title>
        <authorList>
            <person name="Kim E."/>
            <person name="Yi H."/>
        </authorList>
    </citation>
    <scope>NUCLEOTIDE SEQUENCE [LARGE SCALE GENOMIC DNA]</scope>
    <source>
        <strain evidence="6 8">LPB0142</strain>
        <plasmid evidence="6">pEJ02</plasmid>
        <plasmid evidence="7">pEJ03</plasmid>
        <plasmid evidence="8">Plasmid pej02</plasmid>
        <plasmid evidence="8">Plasmid pej03</plasmid>
    </source>
</reference>
<evidence type="ECO:0000259" key="5">
    <source>
        <dbReference type="PROSITE" id="PS50977"/>
    </source>
</evidence>
<dbReference type="KEGG" id="rhp:LPB142_18170"/>
<evidence type="ECO:0000313" key="8">
    <source>
        <dbReference type="Proteomes" id="UP000176562"/>
    </source>
</evidence>
<dbReference type="RefSeq" id="WP_071167480.1">
    <property type="nucleotide sequence ID" value="NZ_CP017783.1"/>
</dbReference>
<dbReference type="Proteomes" id="UP000176562">
    <property type="component" value="Plasmid pEJ03"/>
</dbReference>
<evidence type="ECO:0000256" key="1">
    <source>
        <dbReference type="ARBA" id="ARBA00023015"/>
    </source>
</evidence>
<dbReference type="PROSITE" id="PS50977">
    <property type="entry name" value="HTH_TETR_2"/>
    <property type="match status" value="1"/>
</dbReference>
<keyword evidence="1" id="KW-0805">Transcription regulation</keyword>
<evidence type="ECO:0000256" key="4">
    <source>
        <dbReference type="PROSITE-ProRule" id="PRU00335"/>
    </source>
</evidence>
<proteinExistence type="predicted"/>
<dbReference type="InterPro" id="IPR001647">
    <property type="entry name" value="HTH_TetR"/>
</dbReference>
<evidence type="ECO:0000256" key="3">
    <source>
        <dbReference type="ARBA" id="ARBA00023163"/>
    </source>
</evidence>
<keyword evidence="6" id="KW-0614">Plasmid</keyword>
<name>A0A1D9MHR3_9RHOB</name>
<dbReference type="InterPro" id="IPR009057">
    <property type="entry name" value="Homeodomain-like_sf"/>
</dbReference>
<dbReference type="KEGG" id="rhp:LPB142_18280"/>
<dbReference type="PANTHER" id="PTHR30055">
    <property type="entry name" value="HTH-TYPE TRANSCRIPTIONAL REGULATOR RUTR"/>
    <property type="match status" value="1"/>
</dbReference>
<dbReference type="PANTHER" id="PTHR30055:SF234">
    <property type="entry name" value="HTH-TYPE TRANSCRIPTIONAL REGULATOR BETI"/>
    <property type="match status" value="1"/>
</dbReference>
<dbReference type="Pfam" id="PF00440">
    <property type="entry name" value="TetR_N"/>
    <property type="match status" value="1"/>
</dbReference>
<geneLocation type="plasmid" evidence="7">
    <name>pEJ03</name>
</geneLocation>
<feature type="domain" description="HTH tetR-type" evidence="5">
    <location>
        <begin position="3"/>
        <end position="63"/>
    </location>
</feature>
<evidence type="ECO:0000313" key="6">
    <source>
        <dbReference type="EMBL" id="AOZ71404.1"/>
    </source>
</evidence>
<geneLocation type="plasmid" evidence="8">
    <name>pej03</name>
</geneLocation>
<geneLocation type="plasmid" evidence="6">
    <name>pEJ02</name>
</geneLocation>
<keyword evidence="8" id="KW-1185">Reference proteome</keyword>
<dbReference type="AlphaFoldDB" id="A0A1D9MHR3"/>
<keyword evidence="3" id="KW-0804">Transcription</keyword>
<dbReference type="SUPFAM" id="SSF48498">
    <property type="entry name" value="Tetracyclin repressor-like, C-terminal domain"/>
    <property type="match status" value="1"/>
</dbReference>
<accession>A0A1D9MHR3</accession>
<dbReference type="EMBL" id="CP017784">
    <property type="protein sequence ID" value="AOZ71426.1"/>
    <property type="molecule type" value="Genomic_DNA"/>
</dbReference>
<dbReference type="InterPro" id="IPR036271">
    <property type="entry name" value="Tet_transcr_reg_TetR-rel_C_sf"/>
</dbReference>
<dbReference type="GO" id="GO:0003700">
    <property type="term" value="F:DNA-binding transcription factor activity"/>
    <property type="evidence" value="ECO:0007669"/>
    <property type="project" value="TreeGrafter"/>
</dbReference>
<dbReference type="GO" id="GO:0000976">
    <property type="term" value="F:transcription cis-regulatory region binding"/>
    <property type="evidence" value="ECO:0007669"/>
    <property type="project" value="TreeGrafter"/>
</dbReference>
<protein>
    <submittedName>
        <fullName evidence="6">TetR family transcriptional regulator</fullName>
    </submittedName>
</protein>
<dbReference type="SUPFAM" id="SSF46689">
    <property type="entry name" value="Homeodomain-like"/>
    <property type="match status" value="1"/>
</dbReference>
<dbReference type="EMBL" id="CP017783">
    <property type="protein sequence ID" value="AOZ71404.1"/>
    <property type="molecule type" value="Genomic_DNA"/>
</dbReference>
<keyword evidence="2 4" id="KW-0238">DNA-binding</keyword>
<evidence type="ECO:0000256" key="2">
    <source>
        <dbReference type="ARBA" id="ARBA00023125"/>
    </source>
</evidence>
<sequence>MWVHSDEFILDTALGILLQKGPSAFTLSDVAEAVGISRAALIQRFKDKATLHLKVMERNTQEVRDYFAGASPEKGLDPLWAMLKDLIAGMGDGAGTEGYLLLLWGDVQEPSLRALAAERNRLVLKAIEARLPAGPRPPEHTAGLIQTVIQGSCMQWLVEPEGELAAFMTKRTHMLLSVLYPDHVFG</sequence>
<organism evidence="6 8">
    <name type="scientific">Rhodobacter xanthinilyticus</name>
    <dbReference type="NCBI Taxonomy" id="1850250"/>
    <lineage>
        <taxon>Bacteria</taxon>
        <taxon>Pseudomonadati</taxon>
        <taxon>Pseudomonadota</taxon>
        <taxon>Alphaproteobacteria</taxon>
        <taxon>Rhodobacterales</taxon>
        <taxon>Rhodobacter group</taxon>
        <taxon>Rhodobacter</taxon>
    </lineage>
</organism>
<geneLocation type="plasmid" evidence="8">
    <name>pej02</name>
</geneLocation>
<gene>
    <name evidence="6" type="ORF">LPB142_18170</name>
    <name evidence="7" type="ORF">LPB142_18280</name>
</gene>
<feature type="DNA-binding region" description="H-T-H motif" evidence="4">
    <location>
        <begin position="26"/>
        <end position="45"/>
    </location>
</feature>